<organism evidence="2 3">
    <name type="scientific">Cylicocyclus nassatus</name>
    <name type="common">Nematode worm</name>
    <dbReference type="NCBI Taxonomy" id="53992"/>
    <lineage>
        <taxon>Eukaryota</taxon>
        <taxon>Metazoa</taxon>
        <taxon>Ecdysozoa</taxon>
        <taxon>Nematoda</taxon>
        <taxon>Chromadorea</taxon>
        <taxon>Rhabditida</taxon>
        <taxon>Rhabditina</taxon>
        <taxon>Rhabditomorpha</taxon>
        <taxon>Strongyloidea</taxon>
        <taxon>Strongylidae</taxon>
        <taxon>Cylicocyclus</taxon>
    </lineage>
</organism>
<evidence type="ECO:0000256" key="1">
    <source>
        <dbReference type="SAM" id="Phobius"/>
    </source>
</evidence>
<dbReference type="InterPro" id="IPR019420">
    <property type="entry name" value="7TM_GPCR_serpentine_rcpt_Srbc"/>
</dbReference>
<accession>A0AA36GLM1</accession>
<keyword evidence="3" id="KW-1185">Reference proteome</keyword>
<dbReference type="InterPro" id="IPR047130">
    <property type="entry name" value="7TM_GPCR_Srsx_nematod"/>
</dbReference>
<dbReference type="EMBL" id="CATQJL010000112">
    <property type="protein sequence ID" value="CAJ0594361.1"/>
    <property type="molecule type" value="Genomic_DNA"/>
</dbReference>
<name>A0AA36GLM1_CYLNA</name>
<dbReference type="AlphaFoldDB" id="A0AA36GLM1"/>
<protein>
    <recommendedName>
        <fullName evidence="4">G-protein coupled receptors family 1 profile domain-containing protein</fullName>
    </recommendedName>
</protein>
<dbReference type="PANTHER" id="PTHR23360">
    <property type="entry name" value="G-PROTEIN COUPLED RECEPTORS FAMILY 1 PROFILE DOMAIN-CONTAINING PROTEIN-RELATED"/>
    <property type="match status" value="1"/>
</dbReference>
<evidence type="ECO:0008006" key="4">
    <source>
        <dbReference type="Google" id="ProtNLM"/>
    </source>
</evidence>
<reference evidence="2" key="1">
    <citation type="submission" date="2023-07" db="EMBL/GenBank/DDBJ databases">
        <authorList>
            <consortium name="CYATHOMIX"/>
        </authorList>
    </citation>
    <scope>NUCLEOTIDE SEQUENCE</scope>
    <source>
        <strain evidence="2">N/A</strain>
    </source>
</reference>
<sequence length="144" mass="16383">MSLVTEWIIYLCESFLIIIFNLPLVFGILLRKSNRERREFVIIAGMALGDTLYALGFFLGATRRLEMSAVADTTVTRLECVTQLSTISFFFGVSLIGQMNVVVAIDRFLATVFPIWYFQTTVRYAVVVLSEVQDYFTLICPVNE</sequence>
<feature type="transmembrane region" description="Helical" evidence="1">
    <location>
        <begin position="81"/>
        <end position="105"/>
    </location>
</feature>
<feature type="transmembrane region" description="Helical" evidence="1">
    <location>
        <begin position="41"/>
        <end position="61"/>
    </location>
</feature>
<dbReference type="PANTHER" id="PTHR23360:SF26">
    <property type="entry name" value="G-PROTEIN COUPLED RECEPTORS FAMILY 1 PROFILE DOMAIN-CONTAINING PROTEIN"/>
    <property type="match status" value="1"/>
</dbReference>
<gene>
    <name evidence="2" type="ORF">CYNAS_LOCUS6344</name>
</gene>
<keyword evidence="1" id="KW-0812">Transmembrane</keyword>
<dbReference type="Pfam" id="PF10316">
    <property type="entry name" value="7TM_GPCR_Srbc"/>
    <property type="match status" value="1"/>
</dbReference>
<comment type="caution">
    <text evidence="2">The sequence shown here is derived from an EMBL/GenBank/DDBJ whole genome shotgun (WGS) entry which is preliminary data.</text>
</comment>
<evidence type="ECO:0000313" key="3">
    <source>
        <dbReference type="Proteomes" id="UP001176961"/>
    </source>
</evidence>
<proteinExistence type="predicted"/>
<dbReference type="Proteomes" id="UP001176961">
    <property type="component" value="Unassembled WGS sequence"/>
</dbReference>
<dbReference type="Gene3D" id="1.20.1070.10">
    <property type="entry name" value="Rhodopsin 7-helix transmembrane proteins"/>
    <property type="match status" value="1"/>
</dbReference>
<dbReference type="SUPFAM" id="SSF81321">
    <property type="entry name" value="Family A G protein-coupled receptor-like"/>
    <property type="match status" value="1"/>
</dbReference>
<keyword evidence="1" id="KW-0472">Membrane</keyword>
<evidence type="ECO:0000313" key="2">
    <source>
        <dbReference type="EMBL" id="CAJ0594361.1"/>
    </source>
</evidence>
<feature type="transmembrane region" description="Helical" evidence="1">
    <location>
        <begin position="7"/>
        <end position="29"/>
    </location>
</feature>
<keyword evidence="1" id="KW-1133">Transmembrane helix</keyword>